<dbReference type="EC" id="5.1.3.15" evidence="4"/>
<reference evidence="4 5" key="1">
    <citation type="submission" date="2013-12" db="EMBL/GenBank/DDBJ databases">
        <title>Comparative genomics of relapsing fever spirochetes.</title>
        <authorList>
            <person name="Schwan T.G."/>
            <person name="Raffel S.J."/>
            <person name="Porcella S.F."/>
        </authorList>
    </citation>
    <scope>NUCLEOTIDE SEQUENCE [LARGE SCALE GENOMIC DNA]</scope>
    <source>
        <strain evidence="4 5">CR2A</strain>
    </source>
</reference>
<gene>
    <name evidence="4" type="ORF">BDCR2A_00896</name>
</gene>
<dbReference type="Gene3D" id="3.40.50.10490">
    <property type="entry name" value="Glucose-6-phosphate isomerase like protein, domain 1"/>
    <property type="match status" value="1"/>
</dbReference>
<dbReference type="InterPro" id="IPR046348">
    <property type="entry name" value="SIS_dom_sf"/>
</dbReference>
<organism evidence="4 5">
    <name type="scientific">Borrelia duttonii CR2A</name>
    <dbReference type="NCBI Taxonomy" id="1432657"/>
    <lineage>
        <taxon>Bacteria</taxon>
        <taxon>Pseudomonadati</taxon>
        <taxon>Spirochaetota</taxon>
        <taxon>Spirochaetia</taxon>
        <taxon>Spirochaetales</taxon>
        <taxon>Borreliaceae</taxon>
        <taxon>Borrelia</taxon>
    </lineage>
</organism>
<keyword evidence="3 4" id="KW-0413">Isomerase</keyword>
<name>W6TJN6_9SPIR</name>
<accession>W6TJN6</accession>
<dbReference type="SUPFAM" id="SSF53697">
    <property type="entry name" value="SIS domain"/>
    <property type="match status" value="1"/>
</dbReference>
<protein>
    <submittedName>
        <fullName evidence="4">Glucose-6-phosphate isomerase</fullName>
        <ecNumber evidence="4">5.1.3.15</ecNumber>
        <ecNumber evidence="4">5.3.1.9</ecNumber>
    </submittedName>
</protein>
<dbReference type="InterPro" id="IPR001672">
    <property type="entry name" value="G6P_Isomerase"/>
</dbReference>
<evidence type="ECO:0000256" key="3">
    <source>
        <dbReference type="ARBA" id="ARBA00023235"/>
    </source>
</evidence>
<dbReference type="EMBL" id="AZIT01000001">
    <property type="protein sequence ID" value="ETZ18923.1"/>
    <property type="molecule type" value="Genomic_DNA"/>
</dbReference>
<dbReference type="AlphaFoldDB" id="W6TJN6"/>
<evidence type="ECO:0000256" key="1">
    <source>
        <dbReference type="ARBA" id="ARBA00022432"/>
    </source>
</evidence>
<dbReference type="PROSITE" id="PS51463">
    <property type="entry name" value="P_GLUCOSE_ISOMERASE_3"/>
    <property type="match status" value="1"/>
</dbReference>
<dbReference type="PANTHER" id="PTHR11469:SF1">
    <property type="entry name" value="GLUCOSE-6-PHOSPHATE ISOMERASE"/>
    <property type="match status" value="1"/>
</dbReference>
<evidence type="ECO:0000313" key="5">
    <source>
        <dbReference type="Proteomes" id="UP000019148"/>
    </source>
</evidence>
<evidence type="ECO:0000313" key="4">
    <source>
        <dbReference type="EMBL" id="ETZ18923.1"/>
    </source>
</evidence>
<dbReference type="PATRIC" id="fig|1432657.3.peg.886"/>
<dbReference type="GO" id="GO:0051156">
    <property type="term" value="P:glucose 6-phosphate metabolic process"/>
    <property type="evidence" value="ECO:0007669"/>
    <property type="project" value="TreeGrafter"/>
</dbReference>
<comment type="caution">
    <text evidence="4">The sequence shown here is derived from an EMBL/GenBank/DDBJ whole genome shotgun (WGS) entry which is preliminary data.</text>
</comment>
<dbReference type="EC" id="5.3.1.9" evidence="4"/>
<sequence length="176" mass="20929">MIHYNDLNKLKSFQELKQMNPEKLKTVLNENRIQEYDIKIEGNHVHYNYATKQINEAHLKLFQNLSDEANLIEKYKEIINGKHINLSENRKVLHHLTRGQLGTTVTDNNENMREFFERELHKIFEFAQKIQNGTIKNTNGKVFKMSYKLVLGVQVLVQKHYTLQLKTMLNKKIYTK</sequence>
<proteinExistence type="predicted"/>
<dbReference type="GO" id="GO:0047938">
    <property type="term" value="F:glucose-6-phosphate 1-epimerase activity"/>
    <property type="evidence" value="ECO:0007669"/>
    <property type="project" value="UniProtKB-EC"/>
</dbReference>
<dbReference type="GO" id="GO:0048029">
    <property type="term" value="F:monosaccharide binding"/>
    <property type="evidence" value="ECO:0007669"/>
    <property type="project" value="TreeGrafter"/>
</dbReference>
<dbReference type="PANTHER" id="PTHR11469">
    <property type="entry name" value="GLUCOSE-6-PHOSPHATE ISOMERASE"/>
    <property type="match status" value="1"/>
</dbReference>
<keyword evidence="1" id="KW-0312">Gluconeogenesis</keyword>
<dbReference type="GO" id="GO:0004347">
    <property type="term" value="F:glucose-6-phosphate isomerase activity"/>
    <property type="evidence" value="ECO:0007669"/>
    <property type="project" value="UniProtKB-EC"/>
</dbReference>
<dbReference type="GO" id="GO:0005829">
    <property type="term" value="C:cytosol"/>
    <property type="evidence" value="ECO:0007669"/>
    <property type="project" value="TreeGrafter"/>
</dbReference>
<dbReference type="GO" id="GO:0006096">
    <property type="term" value="P:glycolytic process"/>
    <property type="evidence" value="ECO:0007669"/>
    <property type="project" value="UniProtKB-KW"/>
</dbReference>
<evidence type="ECO:0000256" key="2">
    <source>
        <dbReference type="ARBA" id="ARBA00023152"/>
    </source>
</evidence>
<dbReference type="GO" id="GO:0006094">
    <property type="term" value="P:gluconeogenesis"/>
    <property type="evidence" value="ECO:0007669"/>
    <property type="project" value="UniProtKB-KW"/>
</dbReference>
<keyword evidence="2" id="KW-0324">Glycolysis</keyword>
<dbReference type="Proteomes" id="UP000019148">
    <property type="component" value="Unassembled WGS sequence"/>
</dbReference>
<dbReference type="Pfam" id="PF00342">
    <property type="entry name" value="PGI"/>
    <property type="match status" value="1"/>
</dbReference>
<dbReference type="GO" id="GO:0097367">
    <property type="term" value="F:carbohydrate derivative binding"/>
    <property type="evidence" value="ECO:0007669"/>
    <property type="project" value="InterPro"/>
</dbReference>